<dbReference type="SUPFAM" id="SSF103473">
    <property type="entry name" value="MFS general substrate transporter"/>
    <property type="match status" value="1"/>
</dbReference>
<protein>
    <submittedName>
        <fullName evidence="8">MFS transporter</fullName>
    </submittedName>
</protein>
<keyword evidence="9" id="KW-1185">Reference proteome</keyword>
<proteinExistence type="predicted"/>
<feature type="transmembrane region" description="Helical" evidence="6">
    <location>
        <begin position="26"/>
        <end position="50"/>
    </location>
</feature>
<feature type="transmembrane region" description="Helical" evidence="6">
    <location>
        <begin position="416"/>
        <end position="437"/>
    </location>
</feature>
<evidence type="ECO:0000259" key="7">
    <source>
        <dbReference type="PROSITE" id="PS50850"/>
    </source>
</evidence>
<feature type="transmembrane region" description="Helical" evidence="6">
    <location>
        <begin position="289"/>
        <end position="307"/>
    </location>
</feature>
<feature type="transmembrane region" description="Helical" evidence="6">
    <location>
        <begin position="246"/>
        <end position="269"/>
    </location>
</feature>
<organism evidence="8 9">
    <name type="scientific">Sphingomonas oryzagri</name>
    <dbReference type="NCBI Taxonomy" id="3042314"/>
    <lineage>
        <taxon>Bacteria</taxon>
        <taxon>Pseudomonadati</taxon>
        <taxon>Pseudomonadota</taxon>
        <taxon>Alphaproteobacteria</taxon>
        <taxon>Sphingomonadales</taxon>
        <taxon>Sphingomonadaceae</taxon>
        <taxon>Sphingomonas</taxon>
    </lineage>
</organism>
<feature type="transmembrane region" description="Helical" evidence="6">
    <location>
        <begin position="95"/>
        <end position="114"/>
    </location>
</feature>
<evidence type="ECO:0000256" key="6">
    <source>
        <dbReference type="SAM" id="Phobius"/>
    </source>
</evidence>
<keyword evidence="4 6" id="KW-1133">Transmembrane helix</keyword>
<dbReference type="EMBL" id="JARYGZ010000001">
    <property type="protein sequence ID" value="MDH7637428.1"/>
    <property type="molecule type" value="Genomic_DNA"/>
</dbReference>
<dbReference type="RefSeq" id="WP_281042781.1">
    <property type="nucleotide sequence ID" value="NZ_JARYGZ010000001.1"/>
</dbReference>
<evidence type="ECO:0000256" key="2">
    <source>
        <dbReference type="ARBA" id="ARBA00022448"/>
    </source>
</evidence>
<dbReference type="InterPro" id="IPR044770">
    <property type="entry name" value="MFS_spinster-like"/>
</dbReference>
<feature type="transmembrane region" description="Helical" evidence="6">
    <location>
        <begin position="120"/>
        <end position="142"/>
    </location>
</feature>
<dbReference type="InterPro" id="IPR011701">
    <property type="entry name" value="MFS"/>
</dbReference>
<comment type="caution">
    <text evidence="8">The sequence shown here is derived from an EMBL/GenBank/DDBJ whole genome shotgun (WGS) entry which is preliminary data.</text>
</comment>
<evidence type="ECO:0000256" key="4">
    <source>
        <dbReference type="ARBA" id="ARBA00022989"/>
    </source>
</evidence>
<evidence type="ECO:0000256" key="3">
    <source>
        <dbReference type="ARBA" id="ARBA00022692"/>
    </source>
</evidence>
<gene>
    <name evidence="8" type="ORF">QGN17_01670</name>
</gene>
<evidence type="ECO:0000256" key="5">
    <source>
        <dbReference type="ARBA" id="ARBA00023136"/>
    </source>
</evidence>
<sequence length="455" mass="48088">MHATVGLDRDDGPAVRDGAGSAAYRWYVAIFLTVASTMSVIDRQVLALMIGPVKRDLGVSDSMMGLLGGLAFTLFYTILTLPMAWWADRGSRRRIVIGAVAFWSAATIACGLAASYGQLFFARMCVGVGEAALIPTSVSLLADYFDRKRLPMALGLFAAAPLLGVGIANMAGGLVVDRLEAMGRVALPLIGTVQPWQAMFVMVGVPGIVLALIGFSVAEPPRTGQAVQGEGGIPMRAVLDLLRRRGAFLALMFIAYTALAMQGWGLFFWIVELLVRDHHVSRATAGFDFGILALVMGGAGSWIAGLLSGRMMRAGRPDATLRLVLVASLALIPLGIAAPLVPGYGLALLLFAGATFFMGWPNGLGNSALASVVPNELRGRIIALYLVVVNFLSFTLGPLLGGLIGDHVFAGRSLGLTLATMAAVNYPIGAVCIWLSLGHFRRALDEAAAWREEQA</sequence>
<keyword evidence="5 6" id="KW-0472">Membrane</keyword>
<feature type="transmembrane region" description="Helical" evidence="6">
    <location>
        <begin position="382"/>
        <end position="404"/>
    </location>
</feature>
<dbReference type="Pfam" id="PF07690">
    <property type="entry name" value="MFS_1"/>
    <property type="match status" value="1"/>
</dbReference>
<accession>A0ABT6MY33</accession>
<evidence type="ECO:0000256" key="1">
    <source>
        <dbReference type="ARBA" id="ARBA00004141"/>
    </source>
</evidence>
<feature type="transmembrane region" description="Helical" evidence="6">
    <location>
        <begin position="154"/>
        <end position="176"/>
    </location>
</feature>
<dbReference type="PANTHER" id="PTHR23505">
    <property type="entry name" value="SPINSTER"/>
    <property type="match status" value="1"/>
</dbReference>
<keyword evidence="3 6" id="KW-0812">Transmembrane</keyword>
<reference evidence="8" key="1">
    <citation type="submission" date="2023-04" db="EMBL/GenBank/DDBJ databases">
        <title>Sphingomonas sp. MAHUQ-71 isolated from rice field.</title>
        <authorList>
            <person name="Huq M.A."/>
        </authorList>
    </citation>
    <scope>NUCLEOTIDE SEQUENCE</scope>
    <source>
        <strain evidence="8">MAHUQ-71</strain>
    </source>
</reference>
<name>A0ABT6MY33_9SPHN</name>
<keyword evidence="2" id="KW-0813">Transport</keyword>
<dbReference type="PROSITE" id="PS50850">
    <property type="entry name" value="MFS"/>
    <property type="match status" value="1"/>
</dbReference>
<evidence type="ECO:0000313" key="8">
    <source>
        <dbReference type="EMBL" id="MDH7637428.1"/>
    </source>
</evidence>
<dbReference type="PANTHER" id="PTHR23505:SF79">
    <property type="entry name" value="PROTEIN SPINSTER"/>
    <property type="match status" value="1"/>
</dbReference>
<feature type="domain" description="Major facilitator superfamily (MFS) profile" evidence="7">
    <location>
        <begin position="28"/>
        <end position="441"/>
    </location>
</feature>
<dbReference type="Proteomes" id="UP001160625">
    <property type="component" value="Unassembled WGS sequence"/>
</dbReference>
<comment type="subcellular location">
    <subcellularLocation>
        <location evidence="1">Membrane</location>
        <topology evidence="1">Multi-pass membrane protein</topology>
    </subcellularLocation>
</comment>
<feature type="transmembrane region" description="Helical" evidence="6">
    <location>
        <begin position="319"/>
        <end position="338"/>
    </location>
</feature>
<dbReference type="Gene3D" id="1.20.1250.20">
    <property type="entry name" value="MFS general substrate transporter like domains"/>
    <property type="match status" value="1"/>
</dbReference>
<feature type="transmembrane region" description="Helical" evidence="6">
    <location>
        <begin position="62"/>
        <end position="83"/>
    </location>
</feature>
<evidence type="ECO:0000313" key="9">
    <source>
        <dbReference type="Proteomes" id="UP001160625"/>
    </source>
</evidence>
<feature type="transmembrane region" description="Helical" evidence="6">
    <location>
        <begin position="196"/>
        <end position="218"/>
    </location>
</feature>
<dbReference type="InterPro" id="IPR036259">
    <property type="entry name" value="MFS_trans_sf"/>
</dbReference>
<dbReference type="InterPro" id="IPR020846">
    <property type="entry name" value="MFS_dom"/>
</dbReference>
<feature type="transmembrane region" description="Helical" evidence="6">
    <location>
        <begin position="344"/>
        <end position="361"/>
    </location>
</feature>